<dbReference type="InterPro" id="IPR052747">
    <property type="entry name" value="TA_system_RelE_toxin"/>
</dbReference>
<dbReference type="AlphaFoldDB" id="A0A450RXK8"/>
<protein>
    <submittedName>
        <fullName evidence="2">mRNA interferase RelE/StbE</fullName>
    </submittedName>
</protein>
<dbReference type="SUPFAM" id="SSF143011">
    <property type="entry name" value="RelE-like"/>
    <property type="match status" value="1"/>
</dbReference>
<organism evidence="2">
    <name type="scientific">Candidatus Kentrum sp. DK</name>
    <dbReference type="NCBI Taxonomy" id="2126562"/>
    <lineage>
        <taxon>Bacteria</taxon>
        <taxon>Pseudomonadati</taxon>
        <taxon>Pseudomonadota</taxon>
        <taxon>Gammaproteobacteria</taxon>
        <taxon>Candidatus Kentrum</taxon>
    </lineage>
</organism>
<dbReference type="InterPro" id="IPR007712">
    <property type="entry name" value="RelE/ParE_toxin"/>
</dbReference>
<evidence type="ECO:0000313" key="3">
    <source>
        <dbReference type="EMBL" id="VFJ45670.1"/>
    </source>
</evidence>
<accession>A0A450RXK8</accession>
<proteinExistence type="predicted"/>
<reference evidence="2" key="1">
    <citation type="submission" date="2019-02" db="EMBL/GenBank/DDBJ databases">
        <authorList>
            <person name="Gruber-Vodicka R. H."/>
            <person name="Seah K. B. B."/>
        </authorList>
    </citation>
    <scope>NUCLEOTIDE SEQUENCE</scope>
    <source>
        <strain evidence="3">BECK_DK161</strain>
        <strain evidence="2">BECK_DK47</strain>
    </source>
</reference>
<sequence length="90" mass="10869">MNYRIRLHKRVTKVLRNLPQPVRGIVRQRIDFLGENPYRHPKLDIKKMQGFDTVYRLRIGKYRLIYEIIEDELVVLIMKVGVRGDVYKET</sequence>
<dbReference type="EMBL" id="CAADEX010000006">
    <property type="protein sequence ID" value="VFJ43755.1"/>
    <property type="molecule type" value="Genomic_DNA"/>
</dbReference>
<dbReference type="PANTHER" id="PTHR38813:SF1">
    <property type="entry name" value="TOXIN RELE1-RELATED"/>
    <property type="match status" value="1"/>
</dbReference>
<dbReference type="InterPro" id="IPR035093">
    <property type="entry name" value="RelE/ParE_toxin_dom_sf"/>
</dbReference>
<evidence type="ECO:0000313" key="2">
    <source>
        <dbReference type="EMBL" id="VFJ43755.1"/>
    </source>
</evidence>
<dbReference type="EMBL" id="CAADEY010000012">
    <property type="protein sequence ID" value="VFJ45670.1"/>
    <property type="molecule type" value="Genomic_DNA"/>
</dbReference>
<name>A0A450RXK8_9GAMM</name>
<gene>
    <name evidence="2" type="ORF">BECKDK2373B_GA0170837_100642</name>
    <name evidence="3" type="ORF">BECKDK2373C_GA0170839_101214</name>
</gene>
<dbReference type="Gene3D" id="3.30.2310.20">
    <property type="entry name" value="RelE-like"/>
    <property type="match status" value="1"/>
</dbReference>
<keyword evidence="1" id="KW-1277">Toxin-antitoxin system</keyword>
<dbReference type="PANTHER" id="PTHR38813">
    <property type="match status" value="1"/>
</dbReference>
<dbReference type="Pfam" id="PF05016">
    <property type="entry name" value="ParE_toxin"/>
    <property type="match status" value="1"/>
</dbReference>
<evidence type="ECO:0000256" key="1">
    <source>
        <dbReference type="ARBA" id="ARBA00022649"/>
    </source>
</evidence>